<gene>
    <name evidence="3" type="ORF">AMPC_27750</name>
</gene>
<dbReference type="NCBIfam" id="NF005489">
    <property type="entry name" value="PRK07102.1"/>
    <property type="match status" value="1"/>
</dbReference>
<dbReference type="PANTHER" id="PTHR44196:SF1">
    <property type="entry name" value="DEHYDROGENASE_REDUCTASE SDR FAMILY MEMBER 7B"/>
    <property type="match status" value="1"/>
</dbReference>
<dbReference type="PROSITE" id="PS00061">
    <property type="entry name" value="ADH_SHORT"/>
    <property type="match status" value="1"/>
</dbReference>
<dbReference type="PRINTS" id="PR00081">
    <property type="entry name" value="GDHRDH"/>
</dbReference>
<organism evidence="3 4">
    <name type="scientific">Anaeromyxobacter paludicola</name>
    <dbReference type="NCBI Taxonomy" id="2918171"/>
    <lineage>
        <taxon>Bacteria</taxon>
        <taxon>Pseudomonadati</taxon>
        <taxon>Myxococcota</taxon>
        <taxon>Myxococcia</taxon>
        <taxon>Myxococcales</taxon>
        <taxon>Cystobacterineae</taxon>
        <taxon>Anaeromyxobacteraceae</taxon>
        <taxon>Anaeromyxobacter</taxon>
    </lineage>
</organism>
<evidence type="ECO:0000313" key="4">
    <source>
        <dbReference type="Proteomes" id="UP001162734"/>
    </source>
</evidence>
<dbReference type="InterPro" id="IPR020904">
    <property type="entry name" value="Sc_DH/Rdtase_CS"/>
</dbReference>
<dbReference type="Proteomes" id="UP001162734">
    <property type="component" value="Chromosome"/>
</dbReference>
<dbReference type="SUPFAM" id="SSF51735">
    <property type="entry name" value="NAD(P)-binding Rossmann-fold domains"/>
    <property type="match status" value="1"/>
</dbReference>
<protein>
    <submittedName>
        <fullName evidence="3">Short-chain dehydrogenase</fullName>
    </submittedName>
</protein>
<comment type="similarity">
    <text evidence="1">Belongs to the short-chain dehydrogenases/reductases (SDR) family.</text>
</comment>
<dbReference type="InterPro" id="IPR036291">
    <property type="entry name" value="NAD(P)-bd_dom_sf"/>
</dbReference>
<keyword evidence="2" id="KW-0560">Oxidoreductase</keyword>
<dbReference type="Pfam" id="PF00106">
    <property type="entry name" value="adh_short"/>
    <property type="match status" value="1"/>
</dbReference>
<sequence>MRRVLVLGATSAIAEATARVHAERGDALFLVARSPARLAAVADDLALRGAPKVEGFVADLNDLSHHRELLDAAEAALGGPPEVVLLAYGALGSPVVLDRDPYAAVEVLNTNLVSPVALLTLVAERLARAGRGTIVGISSVAGDRGRSGNAVYGASKAGLTAFLSGLRARLWRAGVHVLTVKPGFVDTPMTAHLAKGPLFAPPGAVAQGIVRAVDRKADEVYLPWFWRLVMFAVRHIPERIFKQLRF</sequence>
<keyword evidence="4" id="KW-1185">Reference proteome</keyword>
<reference evidence="4" key="1">
    <citation type="journal article" date="2022" name="Int. J. Syst. Evol. Microbiol.">
        <title>Anaeromyxobacter oryzae sp. nov., Anaeromyxobacter diazotrophicus sp. nov. and Anaeromyxobacter paludicola sp. nov., isolated from paddy soils.</title>
        <authorList>
            <person name="Itoh H."/>
            <person name="Xu Z."/>
            <person name="Mise K."/>
            <person name="Masuda Y."/>
            <person name="Ushijima N."/>
            <person name="Hayakawa C."/>
            <person name="Shiratori Y."/>
            <person name="Senoo K."/>
        </authorList>
    </citation>
    <scope>NUCLEOTIDE SEQUENCE [LARGE SCALE GENOMIC DNA]</scope>
    <source>
        <strain evidence="4">Red630</strain>
    </source>
</reference>
<dbReference type="PANTHER" id="PTHR44196">
    <property type="entry name" value="DEHYDROGENASE/REDUCTASE SDR FAMILY MEMBER 7B"/>
    <property type="match status" value="1"/>
</dbReference>
<dbReference type="InterPro" id="IPR002347">
    <property type="entry name" value="SDR_fam"/>
</dbReference>
<evidence type="ECO:0000256" key="2">
    <source>
        <dbReference type="ARBA" id="ARBA00023002"/>
    </source>
</evidence>
<evidence type="ECO:0000256" key="1">
    <source>
        <dbReference type="ARBA" id="ARBA00006484"/>
    </source>
</evidence>
<dbReference type="EMBL" id="AP025592">
    <property type="protein sequence ID" value="BDG09662.1"/>
    <property type="molecule type" value="Genomic_DNA"/>
</dbReference>
<evidence type="ECO:0000313" key="3">
    <source>
        <dbReference type="EMBL" id="BDG09662.1"/>
    </source>
</evidence>
<proteinExistence type="inferred from homology"/>
<accession>A0ABM7XCT8</accession>
<dbReference type="RefSeq" id="WP_248341937.1">
    <property type="nucleotide sequence ID" value="NZ_AP025592.1"/>
</dbReference>
<name>A0ABM7XCT8_9BACT</name>
<dbReference type="Gene3D" id="3.40.50.720">
    <property type="entry name" value="NAD(P)-binding Rossmann-like Domain"/>
    <property type="match status" value="1"/>
</dbReference>